<sequence length="354" mass="38177">MAKRRRLTAPDADALKELETGFAAKPTSGLETKSMAPIAQVAGEAAAMAAVAEQGDRVEAAKNKADAERLAAAEHAGLLAAEILISEIDADYLNRDRVVQDIDAMEELKSSLSSQGQRTPLEVIKTDEGYGLISGWRRLAAMRALGVERAKVFVRAAGDSAQTYLNMVEENEIRADLSHYERGRIAVVATGQGVFASVEDAVNHLFQAASKAKRSKVRSFALIHEELGDLLRFPAEMSERFGLKLASALRSGEISRFRGVLADSEPQSAPEELRALERAISASAPAPKDASKGGRPTSTKMDPLTLKDGSTVNAHYSADGATFVVKGRGLDKHQTKRLMNDITRFLNQNGYTPD</sequence>
<dbReference type="Pfam" id="PF02195">
    <property type="entry name" value="ParB_N"/>
    <property type="match status" value="1"/>
</dbReference>
<dbReference type="GO" id="GO:0007059">
    <property type="term" value="P:chromosome segregation"/>
    <property type="evidence" value="ECO:0007669"/>
    <property type="project" value="TreeGrafter"/>
</dbReference>
<dbReference type="InterPro" id="IPR003115">
    <property type="entry name" value="ParB_N"/>
</dbReference>
<feature type="compositionally biased region" description="Low complexity" evidence="1">
    <location>
        <begin position="279"/>
        <end position="288"/>
    </location>
</feature>
<gene>
    <name evidence="3" type="ORF">BFP76_10885</name>
</gene>
<evidence type="ECO:0000256" key="1">
    <source>
        <dbReference type="SAM" id="MobiDB-lite"/>
    </source>
</evidence>
<name>A0A2G5KCL5_9RHOB</name>
<dbReference type="RefSeq" id="WP_099591239.1">
    <property type="nucleotide sequence ID" value="NZ_MDGM01000002.1"/>
</dbReference>
<dbReference type="InterPro" id="IPR037972">
    <property type="entry name" value="RepB_N"/>
</dbReference>
<organism evidence="3 4">
    <name type="scientific">Paramylibacter kogurei</name>
    <dbReference type="NCBI Taxonomy" id="1889778"/>
    <lineage>
        <taxon>Bacteria</taxon>
        <taxon>Pseudomonadati</taxon>
        <taxon>Pseudomonadota</taxon>
        <taxon>Alphaproteobacteria</taxon>
        <taxon>Rhodobacterales</taxon>
        <taxon>Paracoccaceae</taxon>
        <taxon>Paramylibacter</taxon>
    </lineage>
</organism>
<accession>A0A2G5KCL5</accession>
<dbReference type="AlphaFoldDB" id="A0A2G5KCL5"/>
<evidence type="ECO:0000313" key="4">
    <source>
        <dbReference type="Proteomes" id="UP000231516"/>
    </source>
</evidence>
<dbReference type="InterPro" id="IPR050336">
    <property type="entry name" value="Chromosome_partition/occlusion"/>
</dbReference>
<reference evidence="3 4" key="1">
    <citation type="submission" date="2016-08" db="EMBL/GenBank/DDBJ databases">
        <title>Draft genome of Amylibacter sp. strain 4G11.</title>
        <authorList>
            <person name="Wong S.-K."/>
            <person name="Hamasaki K."/>
            <person name="Yoshizawa S."/>
        </authorList>
    </citation>
    <scope>NUCLEOTIDE SEQUENCE [LARGE SCALE GENOMIC DNA]</scope>
    <source>
        <strain evidence="3 4">4G11</strain>
    </source>
</reference>
<dbReference type="EMBL" id="MDGM01000002">
    <property type="protein sequence ID" value="PIB26753.1"/>
    <property type="molecule type" value="Genomic_DNA"/>
</dbReference>
<dbReference type="CDD" id="cd16405">
    <property type="entry name" value="RepB_like_N"/>
    <property type="match status" value="1"/>
</dbReference>
<dbReference type="OrthoDB" id="7812516at2"/>
<dbReference type="Gene3D" id="3.90.1530.30">
    <property type="match status" value="1"/>
</dbReference>
<dbReference type="PANTHER" id="PTHR33375:SF1">
    <property type="entry name" value="CHROMOSOME-PARTITIONING PROTEIN PARB-RELATED"/>
    <property type="match status" value="1"/>
</dbReference>
<feature type="domain" description="ParB-like N-terminal" evidence="2">
    <location>
        <begin position="81"/>
        <end position="172"/>
    </location>
</feature>
<dbReference type="GO" id="GO:0005694">
    <property type="term" value="C:chromosome"/>
    <property type="evidence" value="ECO:0007669"/>
    <property type="project" value="TreeGrafter"/>
</dbReference>
<dbReference type="SMART" id="SM00470">
    <property type="entry name" value="ParB"/>
    <property type="match status" value="1"/>
</dbReference>
<keyword evidence="4" id="KW-1185">Reference proteome</keyword>
<evidence type="ECO:0000259" key="2">
    <source>
        <dbReference type="SMART" id="SM00470"/>
    </source>
</evidence>
<feature type="region of interest" description="Disordered" evidence="1">
    <location>
        <begin position="279"/>
        <end position="306"/>
    </location>
</feature>
<dbReference type="SUPFAM" id="SSF110849">
    <property type="entry name" value="ParB/Sulfiredoxin"/>
    <property type="match status" value="1"/>
</dbReference>
<dbReference type="PANTHER" id="PTHR33375">
    <property type="entry name" value="CHROMOSOME-PARTITIONING PROTEIN PARB-RELATED"/>
    <property type="match status" value="1"/>
</dbReference>
<dbReference type="Proteomes" id="UP000231516">
    <property type="component" value="Unassembled WGS sequence"/>
</dbReference>
<protein>
    <recommendedName>
        <fullName evidence="2">ParB-like N-terminal domain-containing protein</fullName>
    </recommendedName>
</protein>
<comment type="caution">
    <text evidence="3">The sequence shown here is derived from an EMBL/GenBank/DDBJ whole genome shotgun (WGS) entry which is preliminary data.</text>
</comment>
<dbReference type="InterPro" id="IPR036086">
    <property type="entry name" value="ParB/Sulfiredoxin_sf"/>
</dbReference>
<evidence type="ECO:0000313" key="3">
    <source>
        <dbReference type="EMBL" id="PIB26753.1"/>
    </source>
</evidence>
<proteinExistence type="predicted"/>